<dbReference type="Proteomes" id="UP000054498">
    <property type="component" value="Unassembled WGS sequence"/>
</dbReference>
<protein>
    <recommendedName>
        <fullName evidence="4">ABC transporter permease</fullName>
    </recommendedName>
</protein>
<feature type="non-terminal residue" evidence="2">
    <location>
        <position position="1"/>
    </location>
</feature>
<dbReference type="KEGG" id="mng:MNEG_16665"/>
<dbReference type="OrthoDB" id="48943at2759"/>
<gene>
    <name evidence="2" type="ORF">MNEG_16665</name>
</gene>
<feature type="non-terminal residue" evidence="2">
    <location>
        <position position="81"/>
    </location>
</feature>
<feature type="transmembrane region" description="Helical" evidence="1">
    <location>
        <begin position="45"/>
        <end position="73"/>
    </location>
</feature>
<reference evidence="2 3" key="1">
    <citation type="journal article" date="2013" name="BMC Genomics">
        <title>Reconstruction of the lipid metabolism for the microalga Monoraphidium neglectum from its genome sequence reveals characteristics suitable for biofuel production.</title>
        <authorList>
            <person name="Bogen C."/>
            <person name="Al-Dilaimi A."/>
            <person name="Albersmeier A."/>
            <person name="Wichmann J."/>
            <person name="Grundmann M."/>
            <person name="Rupp O."/>
            <person name="Lauersen K.J."/>
            <person name="Blifernez-Klassen O."/>
            <person name="Kalinowski J."/>
            <person name="Goesmann A."/>
            <person name="Mussgnug J.H."/>
            <person name="Kruse O."/>
        </authorList>
    </citation>
    <scope>NUCLEOTIDE SEQUENCE [LARGE SCALE GENOMIC DNA]</scope>
    <source>
        <strain evidence="2 3">SAG 48.87</strain>
    </source>
</reference>
<feature type="transmembrane region" description="Helical" evidence="1">
    <location>
        <begin position="7"/>
        <end position="25"/>
    </location>
</feature>
<dbReference type="AlphaFoldDB" id="A0A0D2LGX6"/>
<keyword evidence="3" id="KW-1185">Reference proteome</keyword>
<keyword evidence="1" id="KW-1133">Transmembrane helix</keyword>
<evidence type="ECO:0000313" key="2">
    <source>
        <dbReference type="EMBL" id="KIY91299.1"/>
    </source>
</evidence>
<keyword evidence="1" id="KW-0812">Transmembrane</keyword>
<organism evidence="2 3">
    <name type="scientific">Monoraphidium neglectum</name>
    <dbReference type="NCBI Taxonomy" id="145388"/>
    <lineage>
        <taxon>Eukaryota</taxon>
        <taxon>Viridiplantae</taxon>
        <taxon>Chlorophyta</taxon>
        <taxon>core chlorophytes</taxon>
        <taxon>Chlorophyceae</taxon>
        <taxon>CS clade</taxon>
        <taxon>Sphaeropleales</taxon>
        <taxon>Selenastraceae</taxon>
        <taxon>Monoraphidium</taxon>
    </lineage>
</organism>
<evidence type="ECO:0000313" key="3">
    <source>
        <dbReference type="Proteomes" id="UP000054498"/>
    </source>
</evidence>
<evidence type="ECO:0000256" key="1">
    <source>
        <dbReference type="SAM" id="Phobius"/>
    </source>
</evidence>
<name>A0A0D2LGX6_9CHLO</name>
<accession>A0A0D2LGX6</accession>
<dbReference type="GeneID" id="25734447"/>
<sequence length="81" mass="8633">KPLWTNTGLLISLTVQTAFLGYSLFSVDPFTTKVQQIVGFDRLPLSLRGVLLGLMGANLVVAVAAEALSVYAIRGIERVAA</sequence>
<proteinExistence type="predicted"/>
<keyword evidence="1" id="KW-0472">Membrane</keyword>
<dbReference type="EMBL" id="KK106847">
    <property type="protein sequence ID" value="KIY91299.1"/>
    <property type="molecule type" value="Genomic_DNA"/>
</dbReference>
<evidence type="ECO:0008006" key="4">
    <source>
        <dbReference type="Google" id="ProtNLM"/>
    </source>
</evidence>
<dbReference type="RefSeq" id="XP_013890319.1">
    <property type="nucleotide sequence ID" value="XM_014034865.1"/>
</dbReference>